<name>A0A1G7D0R5_9FLAO</name>
<accession>A0A1G7D0R5</accession>
<dbReference type="AlphaFoldDB" id="A0A1G7D0R5"/>
<dbReference type="Pfam" id="PF00582">
    <property type="entry name" value="Usp"/>
    <property type="match status" value="1"/>
</dbReference>
<dbReference type="Proteomes" id="UP000199109">
    <property type="component" value="Unassembled WGS sequence"/>
</dbReference>
<dbReference type="SUPFAM" id="SSF52402">
    <property type="entry name" value="Adenine nucleotide alpha hydrolases-like"/>
    <property type="match status" value="1"/>
</dbReference>
<dbReference type="InterPro" id="IPR014729">
    <property type="entry name" value="Rossmann-like_a/b/a_fold"/>
</dbReference>
<evidence type="ECO:0000259" key="1">
    <source>
        <dbReference type="Pfam" id="PF00582"/>
    </source>
</evidence>
<dbReference type="Gene3D" id="3.40.50.620">
    <property type="entry name" value="HUPs"/>
    <property type="match status" value="1"/>
</dbReference>
<dbReference type="OrthoDB" id="1522603at2"/>
<proteinExistence type="predicted"/>
<dbReference type="STRING" id="641691.SAMN05421636_10592"/>
<dbReference type="InterPro" id="IPR006016">
    <property type="entry name" value="UspA"/>
</dbReference>
<reference evidence="2 3" key="1">
    <citation type="submission" date="2016-10" db="EMBL/GenBank/DDBJ databases">
        <authorList>
            <person name="de Groot N.N."/>
        </authorList>
    </citation>
    <scope>NUCLEOTIDE SEQUENCE [LARGE SCALE GENOMIC DNA]</scope>
    <source>
        <strain evidence="2 3">DSM 23421</strain>
    </source>
</reference>
<organism evidence="2 3">
    <name type="scientific">Pricia antarctica</name>
    <dbReference type="NCBI Taxonomy" id="641691"/>
    <lineage>
        <taxon>Bacteria</taxon>
        <taxon>Pseudomonadati</taxon>
        <taxon>Bacteroidota</taxon>
        <taxon>Flavobacteriia</taxon>
        <taxon>Flavobacteriales</taxon>
        <taxon>Flavobacteriaceae</taxon>
        <taxon>Pricia</taxon>
    </lineage>
</organism>
<keyword evidence="3" id="KW-1185">Reference proteome</keyword>
<dbReference type="EMBL" id="FNAO01000005">
    <property type="protein sequence ID" value="SDE44516.1"/>
    <property type="molecule type" value="Genomic_DNA"/>
</dbReference>
<evidence type="ECO:0000313" key="3">
    <source>
        <dbReference type="Proteomes" id="UP000199109"/>
    </source>
</evidence>
<gene>
    <name evidence="2" type="ORF">SAMN05421636_10592</name>
</gene>
<feature type="domain" description="UspA" evidence="1">
    <location>
        <begin position="5"/>
        <end position="42"/>
    </location>
</feature>
<evidence type="ECO:0000313" key="2">
    <source>
        <dbReference type="EMBL" id="SDE44516.1"/>
    </source>
</evidence>
<sequence>MNKISTILVPFDFSESAKKALEYAVAFTGRDDDIQIVLAHVSGHGNF</sequence>
<dbReference type="CDD" id="cd00293">
    <property type="entry name" value="USP-like"/>
    <property type="match status" value="1"/>
</dbReference>
<protein>
    <submittedName>
        <fullName evidence="2">Universal stress protein family protein</fullName>
    </submittedName>
</protein>